<reference evidence="2" key="1">
    <citation type="journal article" date="2023" name="Nat. Plants">
        <title>Single-cell RNA sequencing provides a high-resolution roadmap for understanding the multicellular compartmentation of specialized metabolism.</title>
        <authorList>
            <person name="Sun S."/>
            <person name="Shen X."/>
            <person name="Li Y."/>
            <person name="Li Y."/>
            <person name="Wang S."/>
            <person name="Li R."/>
            <person name="Zhang H."/>
            <person name="Shen G."/>
            <person name="Guo B."/>
            <person name="Wei J."/>
            <person name="Xu J."/>
            <person name="St-Pierre B."/>
            <person name="Chen S."/>
            <person name="Sun C."/>
        </authorList>
    </citation>
    <scope>NUCLEOTIDE SEQUENCE [LARGE SCALE GENOMIC DNA]</scope>
</reference>
<proteinExistence type="predicted"/>
<sequence length="310" mass="34147">MVLSLDSIIRRQMMILNTKCPHFAEYPQNKHSRKDTEMENGAKGTICVTGGTGYIASWLIMKLLEHGYSVNATTRSNSASECRKDISFLTSLPGAKDRLKIFNADLQKPETFGPAIEGCVGVFHVAHPTEFEAEEAEVISKAVKGTLGVLKACSDAKTVRRVILTSSAYSVAFNNKGSLNELDETSWTDVEFVRSLKPDVASYIISKTLSEKAALDFAKEHGLDLLVLIPTLVTGPFLCPQCPATYKYLNNANMVHVDDLASAYIFLFEHLDAQGRYICSSINLTLEELAQFLSKKYPDYPIPSAECVSS</sequence>
<organism evidence="1 2">
    <name type="scientific">Catharanthus roseus</name>
    <name type="common">Madagascar periwinkle</name>
    <name type="synonym">Vinca rosea</name>
    <dbReference type="NCBI Taxonomy" id="4058"/>
    <lineage>
        <taxon>Eukaryota</taxon>
        <taxon>Viridiplantae</taxon>
        <taxon>Streptophyta</taxon>
        <taxon>Embryophyta</taxon>
        <taxon>Tracheophyta</taxon>
        <taxon>Spermatophyta</taxon>
        <taxon>Magnoliopsida</taxon>
        <taxon>eudicotyledons</taxon>
        <taxon>Gunneridae</taxon>
        <taxon>Pentapetalae</taxon>
        <taxon>asterids</taxon>
        <taxon>lamiids</taxon>
        <taxon>Gentianales</taxon>
        <taxon>Apocynaceae</taxon>
        <taxon>Rauvolfioideae</taxon>
        <taxon>Vinceae</taxon>
        <taxon>Catharanthinae</taxon>
        <taxon>Catharanthus</taxon>
    </lineage>
</organism>
<protein>
    <submittedName>
        <fullName evidence="1">Uncharacterized protein</fullName>
    </submittedName>
</protein>
<comment type="caution">
    <text evidence="1">The sequence shown here is derived from an EMBL/GenBank/DDBJ whole genome shotgun (WGS) entry which is preliminary data.</text>
</comment>
<dbReference type="EMBL" id="CM044708">
    <property type="protein sequence ID" value="KAI5647367.1"/>
    <property type="molecule type" value="Genomic_DNA"/>
</dbReference>
<keyword evidence="2" id="KW-1185">Reference proteome</keyword>
<evidence type="ECO:0000313" key="1">
    <source>
        <dbReference type="EMBL" id="KAI5647367.1"/>
    </source>
</evidence>
<name>A0ACB9ZKC6_CATRO</name>
<dbReference type="Proteomes" id="UP001060085">
    <property type="component" value="Linkage Group LG08"/>
</dbReference>
<evidence type="ECO:0000313" key="2">
    <source>
        <dbReference type="Proteomes" id="UP001060085"/>
    </source>
</evidence>
<gene>
    <name evidence="1" type="ORF">M9H77_33372</name>
</gene>
<accession>A0ACB9ZKC6</accession>